<evidence type="ECO:0000313" key="2">
    <source>
        <dbReference type="Proteomes" id="UP000054988"/>
    </source>
</evidence>
<sequence>MSFRYASDMKFYGSTFTNIGGSQYNFYYLHSKPQSIWDNYERIIPGKVLLKRRIAEAPIEQDEHESTKLQACRIFSVAEITDRGTRDFLHVGYRGEHAFEAFQRDFHKFGLIKDVNVMQLSGYNEPILPALIFHQAPVPAANVFQGSQYSPILYVYFCHQLSGKIGNRVVSSLPTPLLSNNEDPFSCSKVLSELWIDSSDGSLRPGPRVTMKIGTHWAVSLGKENDRSMTGQHSSLTINAIQDDQIVFNFLFEHLETRTFFKGICLATKAVDQWVSIPIEEALSVLSFDTRTIYKQSTLEAAAQLLGIKESQPYLYKVMGLPAAVQKSKLITEDGFWLPRRRFTFQPQDINVLGDFSLRYTLISQETLVAITETWLSQAHMVFDQLSIQKDGGPEDYSLPGMFRLYLDRKTDDTVVHREAALNQPIYLFISPISDLRAYWTLDGQGEQELSEELRRTLGLPSFTFSARFMWISWDQRAYDAIKKLQIRKGFDPSTTEFADSLGYSHLKVVDDQDRFHDEVLVEQDSFEGNLTTLLGSEEEIVLYPRRRKAARSLQMTVLPL</sequence>
<dbReference type="AlphaFoldDB" id="A0A0W0GFF1"/>
<proteinExistence type="predicted"/>
<evidence type="ECO:0000313" key="1">
    <source>
        <dbReference type="EMBL" id="KTB47274.1"/>
    </source>
</evidence>
<protein>
    <submittedName>
        <fullName evidence="1">Uncharacterized protein</fullName>
    </submittedName>
</protein>
<dbReference type="Proteomes" id="UP000054988">
    <property type="component" value="Unassembled WGS sequence"/>
</dbReference>
<organism evidence="1 2">
    <name type="scientific">Moniliophthora roreri</name>
    <name type="common">Frosty pod rot fungus</name>
    <name type="synonym">Monilia roreri</name>
    <dbReference type="NCBI Taxonomy" id="221103"/>
    <lineage>
        <taxon>Eukaryota</taxon>
        <taxon>Fungi</taxon>
        <taxon>Dikarya</taxon>
        <taxon>Basidiomycota</taxon>
        <taxon>Agaricomycotina</taxon>
        <taxon>Agaricomycetes</taxon>
        <taxon>Agaricomycetidae</taxon>
        <taxon>Agaricales</taxon>
        <taxon>Marasmiineae</taxon>
        <taxon>Marasmiaceae</taxon>
        <taxon>Moniliophthora</taxon>
    </lineage>
</organism>
<dbReference type="EMBL" id="LATX01000065">
    <property type="protein sequence ID" value="KTB47274.1"/>
    <property type="molecule type" value="Genomic_DNA"/>
</dbReference>
<gene>
    <name evidence="1" type="ORF">WG66_140</name>
</gene>
<accession>A0A0W0GFF1</accession>
<comment type="caution">
    <text evidence="1">The sequence shown here is derived from an EMBL/GenBank/DDBJ whole genome shotgun (WGS) entry which is preliminary data.</text>
</comment>
<reference evidence="1 2" key="1">
    <citation type="submission" date="2015-12" db="EMBL/GenBank/DDBJ databases">
        <title>Draft genome sequence of Moniliophthora roreri, the causal agent of frosty pod rot of cacao.</title>
        <authorList>
            <person name="Aime M.C."/>
            <person name="Diaz-Valderrama J.R."/>
            <person name="Kijpornyongpan T."/>
            <person name="Phillips-Mora W."/>
        </authorList>
    </citation>
    <scope>NUCLEOTIDE SEQUENCE [LARGE SCALE GENOMIC DNA]</scope>
    <source>
        <strain evidence="1 2">MCA 2952</strain>
    </source>
</reference>
<name>A0A0W0GFF1_MONRR</name>